<dbReference type="Proteomes" id="UP000824120">
    <property type="component" value="Chromosome 7"/>
</dbReference>
<comment type="caution">
    <text evidence="1">The sequence shown here is derived from an EMBL/GenBank/DDBJ whole genome shotgun (WGS) entry which is preliminary data.</text>
</comment>
<organism evidence="1 2">
    <name type="scientific">Solanum commersonii</name>
    <name type="common">Commerson's wild potato</name>
    <name type="synonym">Commerson's nightshade</name>
    <dbReference type="NCBI Taxonomy" id="4109"/>
    <lineage>
        <taxon>Eukaryota</taxon>
        <taxon>Viridiplantae</taxon>
        <taxon>Streptophyta</taxon>
        <taxon>Embryophyta</taxon>
        <taxon>Tracheophyta</taxon>
        <taxon>Spermatophyta</taxon>
        <taxon>Magnoliopsida</taxon>
        <taxon>eudicotyledons</taxon>
        <taxon>Gunneridae</taxon>
        <taxon>Pentapetalae</taxon>
        <taxon>asterids</taxon>
        <taxon>lamiids</taxon>
        <taxon>Solanales</taxon>
        <taxon>Solanaceae</taxon>
        <taxon>Solanoideae</taxon>
        <taxon>Solaneae</taxon>
        <taxon>Solanum</taxon>
    </lineage>
</organism>
<reference evidence="1 2" key="1">
    <citation type="submission" date="2020-09" db="EMBL/GenBank/DDBJ databases">
        <title>De no assembly of potato wild relative species, Solanum commersonii.</title>
        <authorList>
            <person name="Cho K."/>
        </authorList>
    </citation>
    <scope>NUCLEOTIDE SEQUENCE [LARGE SCALE GENOMIC DNA]</scope>
    <source>
        <strain evidence="1">LZ3.2</strain>
        <tissue evidence="1">Leaf</tissue>
    </source>
</reference>
<protein>
    <submittedName>
        <fullName evidence="1">Uncharacterized protein</fullName>
    </submittedName>
</protein>
<dbReference type="AlphaFoldDB" id="A0A9J5YB12"/>
<name>A0A9J5YB12_SOLCO</name>
<accession>A0A9J5YB12</accession>
<evidence type="ECO:0000313" key="2">
    <source>
        <dbReference type="Proteomes" id="UP000824120"/>
    </source>
</evidence>
<sequence>MLLSQFSRVPTNEFCLYTSYQFWHSLKNPFLNFLSTPKHLQAPQSSLLLLKLAGVGSFITIYVRLQLVSDGLTVGITSRDVCVDEEAAKITQE</sequence>
<keyword evidence="2" id="KW-1185">Reference proteome</keyword>
<proteinExistence type="predicted"/>
<dbReference type="EMBL" id="JACXVP010000007">
    <property type="protein sequence ID" value="KAG5597103.1"/>
    <property type="molecule type" value="Genomic_DNA"/>
</dbReference>
<gene>
    <name evidence="1" type="ORF">H5410_038335</name>
</gene>
<evidence type="ECO:0000313" key="1">
    <source>
        <dbReference type="EMBL" id="KAG5597103.1"/>
    </source>
</evidence>
<feature type="non-terminal residue" evidence="1">
    <location>
        <position position="93"/>
    </location>
</feature>